<name>A0AA35Y9C0_LACSI</name>
<sequence length="210" mass="24591">MVVSHLKALEMFQTVNGCGRSRFMGVTKYIHSMGNAIEYHFISVGLQPQIRKNFVGRFFRGNTFTIRCPHLKVDSNSVRIRHDRDYTFTLRLPEDWYNDFSGFLIRVVTNDISLDIDIVIKHEPHEEDSRFELWQESHQAPKPEYNGKGKTHMGYNPFAQLVLRKSKDDTHQTTKGTTNSSQVWDKEDHNRKTFEIQQDSKSSIKILWQA</sequence>
<protein>
    <submittedName>
        <fullName evidence="2">Uncharacterized protein</fullName>
    </submittedName>
</protein>
<dbReference type="EMBL" id="OX465086">
    <property type="protein sequence ID" value="CAI9263506.1"/>
    <property type="molecule type" value="Genomic_DNA"/>
</dbReference>
<evidence type="ECO:0000256" key="1">
    <source>
        <dbReference type="SAM" id="MobiDB-lite"/>
    </source>
</evidence>
<accession>A0AA35Y9C0</accession>
<keyword evidence="3" id="KW-1185">Reference proteome</keyword>
<proteinExistence type="predicted"/>
<reference evidence="2" key="1">
    <citation type="submission" date="2023-04" db="EMBL/GenBank/DDBJ databases">
        <authorList>
            <person name="Vijverberg K."/>
            <person name="Xiong W."/>
            <person name="Schranz E."/>
        </authorList>
    </citation>
    <scope>NUCLEOTIDE SEQUENCE</scope>
</reference>
<evidence type="ECO:0000313" key="2">
    <source>
        <dbReference type="EMBL" id="CAI9263506.1"/>
    </source>
</evidence>
<feature type="region of interest" description="Disordered" evidence="1">
    <location>
        <begin position="166"/>
        <end position="186"/>
    </location>
</feature>
<organism evidence="2 3">
    <name type="scientific">Lactuca saligna</name>
    <name type="common">Willowleaf lettuce</name>
    <dbReference type="NCBI Taxonomy" id="75948"/>
    <lineage>
        <taxon>Eukaryota</taxon>
        <taxon>Viridiplantae</taxon>
        <taxon>Streptophyta</taxon>
        <taxon>Embryophyta</taxon>
        <taxon>Tracheophyta</taxon>
        <taxon>Spermatophyta</taxon>
        <taxon>Magnoliopsida</taxon>
        <taxon>eudicotyledons</taxon>
        <taxon>Gunneridae</taxon>
        <taxon>Pentapetalae</taxon>
        <taxon>asterids</taxon>
        <taxon>campanulids</taxon>
        <taxon>Asterales</taxon>
        <taxon>Asteraceae</taxon>
        <taxon>Cichorioideae</taxon>
        <taxon>Cichorieae</taxon>
        <taxon>Lactucinae</taxon>
        <taxon>Lactuca</taxon>
    </lineage>
</organism>
<feature type="compositionally biased region" description="Polar residues" evidence="1">
    <location>
        <begin position="173"/>
        <end position="183"/>
    </location>
</feature>
<dbReference type="Proteomes" id="UP001177003">
    <property type="component" value="Chromosome 0"/>
</dbReference>
<evidence type="ECO:0000313" key="3">
    <source>
        <dbReference type="Proteomes" id="UP001177003"/>
    </source>
</evidence>
<gene>
    <name evidence="2" type="ORF">LSALG_LOCUS4193</name>
</gene>
<dbReference type="AlphaFoldDB" id="A0AA35Y9C0"/>